<reference evidence="1" key="2">
    <citation type="journal article" date="2015" name="Data Brief">
        <title>Shoot transcriptome of the giant reed, Arundo donax.</title>
        <authorList>
            <person name="Barrero R.A."/>
            <person name="Guerrero F.D."/>
            <person name="Moolhuijzen P."/>
            <person name="Goolsby J.A."/>
            <person name="Tidwell J."/>
            <person name="Bellgard S.E."/>
            <person name="Bellgard M.I."/>
        </authorList>
    </citation>
    <scope>NUCLEOTIDE SEQUENCE</scope>
    <source>
        <tissue evidence="1">Shoot tissue taken approximately 20 cm above the soil surface</tissue>
    </source>
</reference>
<sequence>MGGPVGKGK</sequence>
<accession>A0A0A9ERJ3</accession>
<name>A0A0A9ERJ3_ARUDO</name>
<evidence type="ECO:0000313" key="1">
    <source>
        <dbReference type="EMBL" id="JAD98617.1"/>
    </source>
</evidence>
<reference evidence="1" key="1">
    <citation type="submission" date="2014-09" db="EMBL/GenBank/DDBJ databases">
        <authorList>
            <person name="Magalhaes I.L.F."/>
            <person name="Oliveira U."/>
            <person name="Santos F.R."/>
            <person name="Vidigal T.H.D.A."/>
            <person name="Brescovit A.D."/>
            <person name="Santos A.J."/>
        </authorList>
    </citation>
    <scope>NUCLEOTIDE SEQUENCE</scope>
    <source>
        <tissue evidence="1">Shoot tissue taken approximately 20 cm above the soil surface</tissue>
    </source>
</reference>
<organism evidence="1">
    <name type="scientific">Arundo donax</name>
    <name type="common">Giant reed</name>
    <name type="synonym">Donax arundinaceus</name>
    <dbReference type="NCBI Taxonomy" id="35708"/>
    <lineage>
        <taxon>Eukaryota</taxon>
        <taxon>Viridiplantae</taxon>
        <taxon>Streptophyta</taxon>
        <taxon>Embryophyta</taxon>
        <taxon>Tracheophyta</taxon>
        <taxon>Spermatophyta</taxon>
        <taxon>Magnoliopsida</taxon>
        <taxon>Liliopsida</taxon>
        <taxon>Poales</taxon>
        <taxon>Poaceae</taxon>
        <taxon>PACMAD clade</taxon>
        <taxon>Arundinoideae</taxon>
        <taxon>Arundineae</taxon>
        <taxon>Arundo</taxon>
    </lineage>
</organism>
<dbReference type="EMBL" id="GBRH01199278">
    <property type="protein sequence ID" value="JAD98617.1"/>
    <property type="molecule type" value="Transcribed_RNA"/>
</dbReference>
<protein>
    <submittedName>
        <fullName evidence="1">Uncharacterized protein</fullName>
    </submittedName>
</protein>
<proteinExistence type="predicted"/>